<evidence type="ECO:0000256" key="2">
    <source>
        <dbReference type="ARBA" id="ARBA00022801"/>
    </source>
</evidence>
<dbReference type="PROSITE" id="PS00122">
    <property type="entry name" value="CARBOXYLESTERASE_B_1"/>
    <property type="match status" value="1"/>
</dbReference>
<dbReference type="InterPro" id="IPR019826">
    <property type="entry name" value="Carboxylesterase_B_AS"/>
</dbReference>
<dbReference type="InterPro" id="IPR002018">
    <property type="entry name" value="CarbesteraseB"/>
</dbReference>
<dbReference type="EMBL" id="JBBXJM010000006">
    <property type="protein sequence ID" value="KAL1406112.1"/>
    <property type="molecule type" value="Genomic_DNA"/>
</dbReference>
<dbReference type="Pfam" id="PF00135">
    <property type="entry name" value="COesterase"/>
    <property type="match status" value="1"/>
</dbReference>
<comment type="similarity">
    <text evidence="1 3">Belongs to the type-B carboxylesterase/lipase family.</text>
</comment>
<protein>
    <recommendedName>
        <fullName evidence="3">Carboxylic ester hydrolase</fullName>
        <ecNumber evidence="3">3.1.1.-</ecNumber>
    </recommendedName>
</protein>
<keyword evidence="6" id="KW-1185">Reference proteome</keyword>
<dbReference type="GeneID" id="95988838"/>
<dbReference type="SUPFAM" id="SSF53474">
    <property type="entry name" value="alpha/beta-Hydrolases"/>
    <property type="match status" value="1"/>
</dbReference>
<organism evidence="5 6">
    <name type="scientific">Vanrija albida</name>
    <dbReference type="NCBI Taxonomy" id="181172"/>
    <lineage>
        <taxon>Eukaryota</taxon>
        <taxon>Fungi</taxon>
        <taxon>Dikarya</taxon>
        <taxon>Basidiomycota</taxon>
        <taxon>Agaricomycotina</taxon>
        <taxon>Tremellomycetes</taxon>
        <taxon>Trichosporonales</taxon>
        <taxon>Trichosporonaceae</taxon>
        <taxon>Vanrija</taxon>
    </lineage>
</organism>
<evidence type="ECO:0000256" key="3">
    <source>
        <dbReference type="RuleBase" id="RU361235"/>
    </source>
</evidence>
<dbReference type="Gene3D" id="3.40.50.1820">
    <property type="entry name" value="alpha/beta hydrolase"/>
    <property type="match status" value="1"/>
</dbReference>
<gene>
    <name evidence="5" type="ORF">Q8F55_007795</name>
</gene>
<accession>A0ABR3PUS2</accession>
<evidence type="ECO:0000259" key="4">
    <source>
        <dbReference type="Pfam" id="PF00135"/>
    </source>
</evidence>
<sequence length="528" mass="56208">MVTTPAIAPGDMTADQLALRTSARVTASTAHGPVVGGRVRNGVQVFLNVPYGLDVPRWADPAPLPPSFRYTGEYTADGAYCAQPGRSYTAHIPLRDRLGGGTPTENPFFADIYVPSGVDLAAVGAGHPRLPVRVFIHGGFLQFGSTSGQYNQQFFAAEARTEVRVLLAHRLSALGFLASARAGVHGNYGFKDVWLGLEWVREHIGSFGGDPASVHLSGLSGGAHVVHQLLHRAAALSPARAPFATALLQSNAILADAVAPRDREAQFGAFCRALGADPDSPAILAELRDTRRFPTAALVAAVEAMGHHSTFRGVVEPGWIRADQMAFQRGPMGQALAAAGVRAVLAGDVRDEAAFYALVHDVSAPEDLLPNVARYYPEGVAARLLAAYEPLGAGADAADCAARLGRALADGQVHLPVRVLCRDLARALPTIRYAVELVPRALGTRGVVTHGSDTALQHLRRSVLAPDEEAAAVAWHDALWGEAARVMDGTFVQRPDDEVLLLAKDGQVRWAHDWRWEQLRAVEAAVLG</sequence>
<evidence type="ECO:0000256" key="1">
    <source>
        <dbReference type="ARBA" id="ARBA00005964"/>
    </source>
</evidence>
<evidence type="ECO:0000313" key="5">
    <source>
        <dbReference type="EMBL" id="KAL1406112.1"/>
    </source>
</evidence>
<comment type="caution">
    <text evidence="5">The sequence shown here is derived from an EMBL/GenBank/DDBJ whole genome shotgun (WGS) entry which is preliminary data.</text>
</comment>
<feature type="domain" description="Carboxylesterase type B" evidence="4">
    <location>
        <begin position="28"/>
        <end position="425"/>
    </location>
</feature>
<keyword evidence="2 3" id="KW-0378">Hydrolase</keyword>
<dbReference type="RefSeq" id="XP_069206056.1">
    <property type="nucleotide sequence ID" value="XM_069356215.1"/>
</dbReference>
<dbReference type="PANTHER" id="PTHR43142:SF1">
    <property type="entry name" value="CARBOXYLIC ESTER HYDROLASE"/>
    <property type="match status" value="1"/>
</dbReference>
<dbReference type="EC" id="3.1.1.-" evidence="3"/>
<dbReference type="PANTHER" id="PTHR43142">
    <property type="entry name" value="CARBOXYLIC ESTER HYDROLASE"/>
    <property type="match status" value="1"/>
</dbReference>
<dbReference type="Proteomes" id="UP001565368">
    <property type="component" value="Unassembled WGS sequence"/>
</dbReference>
<reference evidence="5 6" key="1">
    <citation type="submission" date="2023-08" db="EMBL/GenBank/DDBJ databases">
        <title>Annotated Genome Sequence of Vanrija albida AlHP1.</title>
        <authorList>
            <person name="Herzog R."/>
        </authorList>
    </citation>
    <scope>NUCLEOTIDE SEQUENCE [LARGE SCALE GENOMIC DNA]</scope>
    <source>
        <strain evidence="5 6">AlHP1</strain>
    </source>
</reference>
<name>A0ABR3PUS2_9TREE</name>
<evidence type="ECO:0000313" key="6">
    <source>
        <dbReference type="Proteomes" id="UP001565368"/>
    </source>
</evidence>
<dbReference type="InterPro" id="IPR029058">
    <property type="entry name" value="AB_hydrolase_fold"/>
</dbReference>
<proteinExistence type="inferred from homology"/>